<keyword evidence="3" id="KW-0611">Plant defense</keyword>
<dbReference type="GO" id="GO:0051707">
    <property type="term" value="P:response to other organism"/>
    <property type="evidence" value="ECO:0007669"/>
    <property type="project" value="UniProtKB-ARBA"/>
</dbReference>
<dbReference type="GO" id="GO:0006952">
    <property type="term" value="P:defense response"/>
    <property type="evidence" value="ECO:0007669"/>
    <property type="project" value="UniProtKB-KW"/>
</dbReference>
<evidence type="ECO:0000256" key="1">
    <source>
        <dbReference type="ARBA" id="ARBA00022614"/>
    </source>
</evidence>
<dbReference type="SUPFAM" id="SSF46785">
    <property type="entry name" value="Winged helix' DNA-binding domain"/>
    <property type="match status" value="1"/>
</dbReference>
<keyword evidence="2" id="KW-0677">Repeat</keyword>
<dbReference type="InterPro" id="IPR032675">
    <property type="entry name" value="LRR_dom_sf"/>
</dbReference>
<dbReference type="Pfam" id="PF01582">
    <property type="entry name" value="TIR"/>
    <property type="match status" value="1"/>
</dbReference>
<dbReference type="InterPro" id="IPR000157">
    <property type="entry name" value="TIR_dom"/>
</dbReference>
<dbReference type="Proteomes" id="UP001345219">
    <property type="component" value="Chromosome 6"/>
</dbReference>
<dbReference type="GO" id="GO:0007165">
    <property type="term" value="P:signal transduction"/>
    <property type="evidence" value="ECO:0007669"/>
    <property type="project" value="InterPro"/>
</dbReference>
<dbReference type="Gene3D" id="3.40.50.10140">
    <property type="entry name" value="Toll/interleukin-1 receptor homology (TIR) domain"/>
    <property type="match status" value="1"/>
</dbReference>
<feature type="domain" description="TIR" evidence="4">
    <location>
        <begin position="14"/>
        <end position="179"/>
    </location>
</feature>
<organism evidence="5 6">
    <name type="scientific">Trapa incisa</name>
    <dbReference type="NCBI Taxonomy" id="236973"/>
    <lineage>
        <taxon>Eukaryota</taxon>
        <taxon>Viridiplantae</taxon>
        <taxon>Streptophyta</taxon>
        <taxon>Embryophyta</taxon>
        <taxon>Tracheophyta</taxon>
        <taxon>Spermatophyta</taxon>
        <taxon>Magnoliopsida</taxon>
        <taxon>eudicotyledons</taxon>
        <taxon>Gunneridae</taxon>
        <taxon>Pentapetalae</taxon>
        <taxon>rosids</taxon>
        <taxon>malvids</taxon>
        <taxon>Myrtales</taxon>
        <taxon>Lythraceae</taxon>
        <taxon>Trapa</taxon>
    </lineage>
</organism>
<dbReference type="InterPro" id="IPR003591">
    <property type="entry name" value="Leu-rich_rpt_typical-subtyp"/>
</dbReference>
<dbReference type="AlphaFoldDB" id="A0AAN7JZA6"/>
<evidence type="ECO:0000313" key="6">
    <source>
        <dbReference type="Proteomes" id="UP001345219"/>
    </source>
</evidence>
<dbReference type="GO" id="GO:0043531">
    <property type="term" value="F:ADP binding"/>
    <property type="evidence" value="ECO:0007669"/>
    <property type="project" value="InterPro"/>
</dbReference>
<dbReference type="InterPro" id="IPR027417">
    <property type="entry name" value="P-loop_NTPase"/>
</dbReference>
<dbReference type="Gene3D" id="1.10.8.430">
    <property type="entry name" value="Helical domain of apoptotic protease-activating factors"/>
    <property type="match status" value="1"/>
</dbReference>
<dbReference type="SUPFAM" id="SSF52058">
    <property type="entry name" value="L domain-like"/>
    <property type="match status" value="2"/>
</dbReference>
<dbReference type="Pfam" id="PF23282">
    <property type="entry name" value="WHD_ROQ1"/>
    <property type="match status" value="1"/>
</dbReference>
<dbReference type="SUPFAM" id="SSF52540">
    <property type="entry name" value="P-loop containing nucleoside triphosphate hydrolases"/>
    <property type="match status" value="1"/>
</dbReference>
<dbReference type="EMBL" id="JAXIOK010000013">
    <property type="protein sequence ID" value="KAK4756701.1"/>
    <property type="molecule type" value="Genomic_DNA"/>
</dbReference>
<gene>
    <name evidence="5" type="ORF">SAY87_006828</name>
</gene>
<dbReference type="InterPro" id="IPR055414">
    <property type="entry name" value="LRR_R13L4/SHOC2-like"/>
</dbReference>
<comment type="caution">
    <text evidence="5">The sequence shown here is derived from an EMBL/GenBank/DDBJ whole genome shotgun (WGS) entry which is preliminary data.</text>
</comment>
<dbReference type="InterPro" id="IPR036390">
    <property type="entry name" value="WH_DNA-bd_sf"/>
</dbReference>
<dbReference type="Gene3D" id="3.40.50.300">
    <property type="entry name" value="P-loop containing nucleotide triphosphate hydrolases"/>
    <property type="match status" value="1"/>
</dbReference>
<dbReference type="InterPro" id="IPR035897">
    <property type="entry name" value="Toll_tir_struct_dom_sf"/>
</dbReference>
<protein>
    <recommendedName>
        <fullName evidence="4">TIR domain-containing protein</fullName>
    </recommendedName>
</protein>
<dbReference type="InterPro" id="IPR058192">
    <property type="entry name" value="WHD_ROQ1-like"/>
</dbReference>
<dbReference type="SMART" id="SM00369">
    <property type="entry name" value="LRR_TYP"/>
    <property type="match status" value="5"/>
</dbReference>
<evidence type="ECO:0000256" key="3">
    <source>
        <dbReference type="ARBA" id="ARBA00022821"/>
    </source>
</evidence>
<dbReference type="SUPFAM" id="SSF52200">
    <property type="entry name" value="Toll/Interleukin receptor TIR domain"/>
    <property type="match status" value="1"/>
</dbReference>
<evidence type="ECO:0000259" key="4">
    <source>
        <dbReference type="PROSITE" id="PS50104"/>
    </source>
</evidence>
<evidence type="ECO:0000313" key="5">
    <source>
        <dbReference type="EMBL" id="KAK4756701.1"/>
    </source>
</evidence>
<dbReference type="PRINTS" id="PR00364">
    <property type="entry name" value="DISEASERSIST"/>
</dbReference>
<dbReference type="Pfam" id="PF23598">
    <property type="entry name" value="LRR_14"/>
    <property type="match status" value="2"/>
</dbReference>
<dbReference type="InterPro" id="IPR042197">
    <property type="entry name" value="Apaf_helical"/>
</dbReference>
<proteinExistence type="predicted"/>
<reference evidence="5 6" key="1">
    <citation type="journal article" date="2023" name="Hortic Res">
        <title>Pangenome of water caltrop reveals structural variations and asymmetric subgenome divergence after allopolyploidization.</title>
        <authorList>
            <person name="Zhang X."/>
            <person name="Chen Y."/>
            <person name="Wang L."/>
            <person name="Yuan Y."/>
            <person name="Fang M."/>
            <person name="Shi L."/>
            <person name="Lu R."/>
            <person name="Comes H.P."/>
            <person name="Ma Y."/>
            <person name="Chen Y."/>
            <person name="Huang G."/>
            <person name="Zhou Y."/>
            <person name="Zheng Z."/>
            <person name="Qiu Y."/>
        </authorList>
    </citation>
    <scope>NUCLEOTIDE SEQUENCE [LARGE SCALE GENOMIC DNA]</scope>
    <source>
        <tissue evidence="5">Roots</tissue>
    </source>
</reference>
<name>A0AAN7JZA6_9MYRT</name>
<dbReference type="Pfam" id="PF00931">
    <property type="entry name" value="NB-ARC"/>
    <property type="match status" value="1"/>
</dbReference>
<dbReference type="InterPro" id="IPR002182">
    <property type="entry name" value="NB-ARC"/>
</dbReference>
<keyword evidence="1" id="KW-0433">Leucine-rich repeat</keyword>
<dbReference type="Gene3D" id="3.80.10.10">
    <property type="entry name" value="Ribonuclease Inhibitor"/>
    <property type="match status" value="2"/>
</dbReference>
<dbReference type="PANTHER" id="PTHR11017">
    <property type="entry name" value="LEUCINE-RICH REPEAT-CONTAINING PROTEIN"/>
    <property type="match status" value="1"/>
</dbReference>
<accession>A0AAN7JZA6</accession>
<dbReference type="PANTHER" id="PTHR11017:SF570">
    <property type="entry name" value="DISEASE RESISTANCE PROTEIN (TIR-NBS CLASS)-RELATED"/>
    <property type="match status" value="1"/>
</dbReference>
<evidence type="ECO:0000256" key="2">
    <source>
        <dbReference type="ARBA" id="ARBA00022737"/>
    </source>
</evidence>
<keyword evidence="6" id="KW-1185">Reference proteome</keyword>
<dbReference type="PROSITE" id="PS50104">
    <property type="entry name" value="TIR"/>
    <property type="match status" value="1"/>
</dbReference>
<sequence length="1059" mass="120971">MAPKRNWTASGLGGPYEVFLNFRGPDTRKVFANVLYEALVDAEVNVFKDYDDIQRGEKFGGEILRAIDESVIFVAIFSRNYASSKWCLIELSKMFESMEERPSGSCNKKILPVFYDVGADDVKLRTQLYTDALLKHEKNQSPETVHRWKEALRKAGNIMGYEIKDTGHGEFIKLLVREICMKLKKKQKFVTEYLVQKDDEVEALMNLLDVKAPDVRFVGIHGMGGIGKTTLAKIIFNKLCDDYEHSVFLNDVRGSSKQYRGIEDLQKRLLGNLGSKMGDIMDADDGIMRIRKLLGQKRALIVLDDVDHRQQVQYLSGGAHWFGQGSRIIITTRNREVLRKEAIPFEVAVMNTDEALQLFSMHAFDKESPLDDYVSLSNEAIESTGRLPLALEVIASYLRDMPRKKWAEAVERLKKVPHEDVTEKLMISYEALDHGTQQMFLDIACFFIGYEKTFPMYMWEDYYGYAKTKLEVLIHMSLIKIVVVKIRHQQGVFKKKKIWMHDQLRDMGRKIVRPENNSDGVNRLWMHEDAFDKMQDNEDKETVEMLRLHHNCNSTERYTYTREEFSGLKRLRYLECHRANFIGDLRPLIPNLRWLSWNFCSGNFTGLSLRKLVILDLSYCYIKEDWRGWSQIEVGNKLKVLNLSHTQLTKTPNFSGFLSLERLILANCKKLVEIDPSIGKLKCLKFLNVSECTSLEGFPEELSCLDCLEVISGSVFYEAFKVDLIAFSERKDLCELASDCLSDVKSFHMPESFGSLSSLLTLVLYSAYITKLPDSISMLPRLRRLSLCGCKRFERLPESLVDMKSLVELRLAYTSIIELPARIGQLVKLEILDLTGVSIFKLPDSVGDMQSLNMLDISLSAISHLPVTIGLLKKLRVLCAWCCVLLEDIPSTISGCTCLSILNVGCCERMEQLPDSVWDLRSLTTLNLSSTGITEIPDTIGNLEKLRDIRMNSTRIPRLPTSMGMLKRLEELYLQNCELLTEIPSEIVGCTSLMVLDIDGTGIKQLPPNFPGQEDNDWISLGVEASFLHTFIRSKRVVKKFKSKADIENTEEDYSPTHG</sequence>
<dbReference type="SMART" id="SM00255">
    <property type="entry name" value="TIR"/>
    <property type="match status" value="1"/>
</dbReference>
<dbReference type="InterPro" id="IPR044974">
    <property type="entry name" value="Disease_R_plants"/>
</dbReference>